<gene>
    <name evidence="2" type="ORF">REB14_02330</name>
</gene>
<comment type="caution">
    <text evidence="2">The sequence shown here is derived from an EMBL/GenBank/DDBJ whole genome shotgun (WGS) entry which is preliminary data.</text>
</comment>
<accession>A0ABU1DZP8</accession>
<sequence>MKTKTNVFLDFDNTQFDGHLHNAVMKYTNKYQDNDLPGLTKDQLMKELMGKDPLTPGSRYAVQVALINAKNDAKEEAEKSKKAGKPEKSEKTFNFFDAKGLNEFVRKSKNQGVDVVVLTASLFPGAIKAVYETRGLTDLKDIPMIAVPISKDKIVMAKSKDAEIKKYEKAQKSRSKGLSTVHNIFVDDSKENIEVFNKSRNPDNIGILATKGIDLEKLITEVEKTLIRQATKPEQSKGKKNPPSVEEGLYANADQGQGIYANAGEGIYSNAGEGLYANAHEVRSGKTKIDFSRFTETQNKPEVAPKLPPKAPKLPARAPKVHSEVPPKGPKLR</sequence>
<dbReference type="SUPFAM" id="SSF56784">
    <property type="entry name" value="HAD-like"/>
    <property type="match status" value="1"/>
</dbReference>
<dbReference type="Proteomes" id="UP001260959">
    <property type="component" value="Unassembled WGS sequence"/>
</dbReference>
<feature type="region of interest" description="Disordered" evidence="1">
    <location>
        <begin position="289"/>
        <end position="333"/>
    </location>
</feature>
<protein>
    <submittedName>
        <fullName evidence="2">Uncharacterized protein</fullName>
    </submittedName>
</protein>
<dbReference type="InterPro" id="IPR036412">
    <property type="entry name" value="HAD-like_sf"/>
</dbReference>
<dbReference type="RefSeq" id="WP_309521390.1">
    <property type="nucleotide sequence ID" value="NZ_JAVIXS010000001.1"/>
</dbReference>
<evidence type="ECO:0000313" key="2">
    <source>
        <dbReference type="EMBL" id="MDR4951018.1"/>
    </source>
</evidence>
<proteinExistence type="predicted"/>
<dbReference type="EMBL" id="JAVIXS010000001">
    <property type="protein sequence ID" value="MDR4951018.1"/>
    <property type="molecule type" value="Genomic_DNA"/>
</dbReference>
<reference evidence="2 3" key="1">
    <citation type="submission" date="2023-08" db="EMBL/GenBank/DDBJ databases">
        <authorList>
            <person name="Maltman C."/>
        </authorList>
    </citation>
    <scope>NUCLEOTIDE SEQUENCE [LARGE SCALE GENOMIC DNA]</scope>
    <source>
        <strain evidence="2 3">ES2</strain>
    </source>
</reference>
<evidence type="ECO:0000256" key="1">
    <source>
        <dbReference type="SAM" id="MobiDB-lite"/>
    </source>
</evidence>
<keyword evidence="3" id="KW-1185">Reference proteome</keyword>
<evidence type="ECO:0000313" key="3">
    <source>
        <dbReference type="Proteomes" id="UP001260959"/>
    </source>
</evidence>
<organism evidence="2 3">
    <name type="scientific">Chryseobacterium metallicongregator</name>
    <dbReference type="NCBI Taxonomy" id="3073042"/>
    <lineage>
        <taxon>Bacteria</taxon>
        <taxon>Pseudomonadati</taxon>
        <taxon>Bacteroidota</taxon>
        <taxon>Flavobacteriia</taxon>
        <taxon>Flavobacteriales</taxon>
        <taxon>Weeksellaceae</taxon>
        <taxon>Chryseobacterium group</taxon>
        <taxon>Chryseobacterium</taxon>
    </lineage>
</organism>
<name>A0ABU1DZP8_9FLAO</name>